<evidence type="ECO:0000313" key="5">
    <source>
        <dbReference type="EMBL" id="GAA1555596.1"/>
    </source>
</evidence>
<name>A0ABN2CAL6_9ACTN</name>
<proteinExistence type="inferred from homology"/>
<dbReference type="RefSeq" id="WP_344510504.1">
    <property type="nucleotide sequence ID" value="NZ_BAAAQD010000025.1"/>
</dbReference>
<accession>A0ABN2CAL6</accession>
<reference evidence="5 6" key="1">
    <citation type="journal article" date="2019" name="Int. J. Syst. Evol. Microbiol.">
        <title>The Global Catalogue of Microorganisms (GCM) 10K type strain sequencing project: providing services to taxonomists for standard genome sequencing and annotation.</title>
        <authorList>
            <consortium name="The Broad Institute Genomics Platform"/>
            <consortium name="The Broad Institute Genome Sequencing Center for Infectious Disease"/>
            <person name="Wu L."/>
            <person name="Ma J."/>
        </authorList>
    </citation>
    <scope>NUCLEOTIDE SEQUENCE [LARGE SCALE GENOMIC DNA]</scope>
    <source>
        <strain evidence="5 6">JCM 15933</strain>
    </source>
</reference>
<dbReference type="InterPro" id="IPR051121">
    <property type="entry name" value="FAH"/>
</dbReference>
<evidence type="ECO:0000259" key="4">
    <source>
        <dbReference type="Pfam" id="PF01557"/>
    </source>
</evidence>
<organism evidence="5 6">
    <name type="scientific">Dactylosporangium maewongense</name>
    <dbReference type="NCBI Taxonomy" id="634393"/>
    <lineage>
        <taxon>Bacteria</taxon>
        <taxon>Bacillati</taxon>
        <taxon>Actinomycetota</taxon>
        <taxon>Actinomycetes</taxon>
        <taxon>Micromonosporales</taxon>
        <taxon>Micromonosporaceae</taxon>
        <taxon>Dactylosporangium</taxon>
    </lineage>
</organism>
<sequence>MRLANVAGRLVSQEGADLVDVASASGGRFGPDPHDVLDHWDEFLAWADTRPPAGPPLPPPPDAGPPVPRPSQVFGVGLNYADHAGESGMVLPSQPMVFPKFSSCITGPGAVDLPSSTVDWEVELVVVIGRPARHVAEADAWSYIAGLTIGQDLSDRTLQFAGGTPPQFGLGKSLPGFGPIGPWLVTPGELGDPDDLEIGCRRNGDEVQHSRTRHLIFTVPALVAFLSSHLPLRPGDLIFTGTPAGVGFGRDPAVYLRPGDELVSTIEGLGSLVTRVTGSAS</sequence>
<dbReference type="PANTHER" id="PTHR42796:SF4">
    <property type="entry name" value="FUMARYLACETOACETATE HYDROLASE DOMAIN-CONTAINING PROTEIN 2A"/>
    <property type="match status" value="1"/>
</dbReference>
<evidence type="ECO:0000256" key="3">
    <source>
        <dbReference type="SAM" id="MobiDB-lite"/>
    </source>
</evidence>
<dbReference type="GO" id="GO:0016787">
    <property type="term" value="F:hydrolase activity"/>
    <property type="evidence" value="ECO:0007669"/>
    <property type="project" value="UniProtKB-KW"/>
</dbReference>
<dbReference type="PANTHER" id="PTHR42796">
    <property type="entry name" value="FUMARYLACETOACETATE HYDROLASE DOMAIN-CONTAINING PROTEIN 2A-RELATED"/>
    <property type="match status" value="1"/>
</dbReference>
<dbReference type="SUPFAM" id="SSF56529">
    <property type="entry name" value="FAH"/>
    <property type="match status" value="1"/>
</dbReference>
<dbReference type="InterPro" id="IPR011234">
    <property type="entry name" value="Fumarylacetoacetase-like_C"/>
</dbReference>
<comment type="caution">
    <text evidence="5">The sequence shown here is derived from an EMBL/GenBank/DDBJ whole genome shotgun (WGS) entry which is preliminary data.</text>
</comment>
<dbReference type="InterPro" id="IPR036663">
    <property type="entry name" value="Fumarylacetoacetase_C_sf"/>
</dbReference>
<keyword evidence="2" id="KW-0479">Metal-binding</keyword>
<keyword evidence="5" id="KW-0378">Hydrolase</keyword>
<dbReference type="Gene3D" id="3.90.850.10">
    <property type="entry name" value="Fumarylacetoacetase-like, C-terminal domain"/>
    <property type="match status" value="1"/>
</dbReference>
<dbReference type="Proteomes" id="UP001501470">
    <property type="component" value="Unassembled WGS sequence"/>
</dbReference>
<feature type="compositionally biased region" description="Pro residues" evidence="3">
    <location>
        <begin position="52"/>
        <end position="69"/>
    </location>
</feature>
<dbReference type="EMBL" id="BAAAQD010000025">
    <property type="protein sequence ID" value="GAA1555596.1"/>
    <property type="molecule type" value="Genomic_DNA"/>
</dbReference>
<dbReference type="Pfam" id="PF01557">
    <property type="entry name" value="FAA_hydrolase"/>
    <property type="match status" value="1"/>
</dbReference>
<evidence type="ECO:0000256" key="2">
    <source>
        <dbReference type="ARBA" id="ARBA00022723"/>
    </source>
</evidence>
<protein>
    <submittedName>
        <fullName evidence="5">Fumarylacetoacetate hydrolase family protein</fullName>
    </submittedName>
</protein>
<feature type="domain" description="Fumarylacetoacetase-like C-terminal" evidence="4">
    <location>
        <begin position="73"/>
        <end position="276"/>
    </location>
</feature>
<keyword evidence="6" id="KW-1185">Reference proteome</keyword>
<feature type="region of interest" description="Disordered" evidence="3">
    <location>
        <begin position="48"/>
        <end position="69"/>
    </location>
</feature>
<comment type="similarity">
    <text evidence="1">Belongs to the FAH family.</text>
</comment>
<evidence type="ECO:0000313" key="6">
    <source>
        <dbReference type="Proteomes" id="UP001501470"/>
    </source>
</evidence>
<evidence type="ECO:0000256" key="1">
    <source>
        <dbReference type="ARBA" id="ARBA00010211"/>
    </source>
</evidence>
<gene>
    <name evidence="5" type="ORF">GCM10009827_090470</name>
</gene>